<dbReference type="InterPro" id="IPR033413">
    <property type="entry name" value="DUF5117"/>
</dbReference>
<protein>
    <submittedName>
        <fullName evidence="6">DUF5117 domain-containing protein</fullName>
    </submittedName>
</protein>
<dbReference type="PANTHER" id="PTHR38478">
    <property type="entry name" value="PEPTIDASE M1A AND M12B"/>
    <property type="match status" value="1"/>
</dbReference>
<feature type="domain" description="EcxA zinc-binding" evidence="2">
    <location>
        <begin position="432"/>
        <end position="735"/>
    </location>
</feature>
<name>A0A7X5YFY5_9BACT</name>
<dbReference type="SUPFAM" id="SSF55486">
    <property type="entry name" value="Metalloproteases ('zincins'), catalytic domain"/>
    <property type="match status" value="2"/>
</dbReference>
<evidence type="ECO:0000259" key="2">
    <source>
        <dbReference type="Pfam" id="PF16313"/>
    </source>
</evidence>
<organism evidence="5 7">
    <name type="scientific">Butyricimonas paravirosa</name>
    <dbReference type="NCBI Taxonomy" id="1472417"/>
    <lineage>
        <taxon>Bacteria</taxon>
        <taxon>Pseudomonadati</taxon>
        <taxon>Bacteroidota</taxon>
        <taxon>Bacteroidia</taxon>
        <taxon>Bacteroidales</taxon>
        <taxon>Odoribacteraceae</taxon>
        <taxon>Butyricimonas</taxon>
    </lineage>
</organism>
<feature type="domain" description="DUF5117" evidence="3">
    <location>
        <begin position="112"/>
        <end position="301"/>
    </location>
</feature>
<dbReference type="RefSeq" id="WP_118301970.1">
    <property type="nucleotide sequence ID" value="NZ_BMPA01000011.1"/>
</dbReference>
<accession>A0A7X5YFY5</accession>
<dbReference type="Pfam" id="PF17148">
    <property type="entry name" value="DUF5117"/>
    <property type="match status" value="1"/>
</dbReference>
<dbReference type="InterPro" id="IPR033428">
    <property type="entry name" value="DUF5118"/>
</dbReference>
<dbReference type="GeneID" id="86890527"/>
<keyword evidence="1" id="KW-0732">Signal</keyword>
<evidence type="ECO:0000256" key="1">
    <source>
        <dbReference type="SAM" id="SignalP"/>
    </source>
</evidence>
<reference evidence="5 7" key="2">
    <citation type="submission" date="2020-03" db="EMBL/GenBank/DDBJ databases">
        <title>Genomic Encyclopedia of Type Strains, Phase IV (KMG-IV): sequencing the most valuable type-strain genomes for metagenomic binning, comparative biology and taxonomic classification.</title>
        <authorList>
            <person name="Goeker M."/>
        </authorList>
    </citation>
    <scope>NUCLEOTIDE SEQUENCE [LARGE SCALE GENOMIC DNA]</scope>
    <source>
        <strain evidence="5 7">DSM 105722</strain>
    </source>
</reference>
<evidence type="ECO:0000313" key="5">
    <source>
        <dbReference type="EMBL" id="NJC19658.1"/>
    </source>
</evidence>
<evidence type="ECO:0000313" key="7">
    <source>
        <dbReference type="Proteomes" id="UP000576368"/>
    </source>
</evidence>
<feature type="signal peptide" evidence="1">
    <location>
        <begin position="1"/>
        <end position="23"/>
    </location>
</feature>
<evidence type="ECO:0000259" key="3">
    <source>
        <dbReference type="Pfam" id="PF17148"/>
    </source>
</evidence>
<evidence type="ECO:0000259" key="4">
    <source>
        <dbReference type="Pfam" id="PF17162"/>
    </source>
</evidence>
<dbReference type="AlphaFoldDB" id="A0A7X5YFY5"/>
<dbReference type="Proteomes" id="UP001302374">
    <property type="component" value="Chromosome"/>
</dbReference>
<gene>
    <name evidence="6" type="ORF">F1644_04480</name>
    <name evidence="5" type="ORF">GGR15_003294</name>
</gene>
<feature type="chain" id="PRO_5030653493" evidence="1">
    <location>
        <begin position="24"/>
        <end position="875"/>
    </location>
</feature>
<feature type="domain" description="DUF5118" evidence="4">
    <location>
        <begin position="44"/>
        <end position="93"/>
    </location>
</feature>
<dbReference type="InterPro" id="IPR032534">
    <property type="entry name" value="EcxA_zinc-bd"/>
</dbReference>
<sequence length="875" mass="99914">MRNILYLCFLAFFLLGISTQAEARKKKKSGKEIAKEEKKTESLTPYQKLFEGKKVETAKGIMTVHKVDGKVYVEFPLSLQNKDMLLLSSIERTSDHGDGAVGQFGGYQIPFRFVQKDSVLLAQMDLLGRPINFSGENNMESVLENSNKGGVHMMLNVLAYTPERDAIVVDMTPLFLENSRYTTPFHPQSMNAFMGYIARQFELKSEWASIAKVRAFDRNITVTCNLDFVANGTMMGGKVGEADQPLSVTVNKMLVLLPEEPMRPRIADSRVGTSFWTKGRIKSGKHGMDNVYLTRRWRLEPVDEAAHRRGELVEVKKPIVFYVDSLMPKEWRPAIKDAFEAWNVAFERIGFKNVIRVVDFPKDNPDFDANNIEYSTIRYAPGWLTVAPTMHFDTRTGEILNASLCLFDGFFSMQKTMEILFTSGADPNIRKNQFSQEEINDMLRGALMQVAGINLGLETNLKASSAYPTDSLRSPSFTRKYGLSPSVMDNLPFNYVAQPEDVRRGVCMSQKRLGECDFYTIKWLYQPIPEATSFEDEVDVLDRWIREGRRNPYLKFGHLMSQFYDPSSNAQDLGDDPLKTTRYFFENMKRLTGGFMDWFGEDDADYAKRTLYYKNMVQVCQQRLMALATNLGGVYQENTYATEDIPSFSVVPRERQKAIVRYFLDLEKNLSWLSNERIERELEVSNPAKYEVANRILPTLFGRLNAIAFTAEKGSEYTVEECMDDIYRDVWEGTLKNRKLTSTEMLRQKQFLVIVNDASTVQGGFMAAAPMAFAGEKPEILQGKNPLMNMTDLQTFVYRHGTQPFSLSTETGSCDFRVLPHGVAKKEAMPAEHYFAMLFRVQDLLKDAVVKSSGDTKMHYEYLLYKIKNALDKTK</sequence>
<evidence type="ECO:0000313" key="6">
    <source>
        <dbReference type="EMBL" id="WOF11573.1"/>
    </source>
</evidence>
<dbReference type="PANTHER" id="PTHR38478:SF1">
    <property type="entry name" value="ZINC DEPENDENT METALLOPROTEASE DOMAIN LIPOPROTEIN"/>
    <property type="match status" value="1"/>
</dbReference>
<proteinExistence type="predicted"/>
<reference evidence="6 8" key="1">
    <citation type="submission" date="2019-09" db="EMBL/GenBank/DDBJ databases">
        <title>Butyricimonas paravirosa DSM 105722 (=214-4 = JCM 18677 = CCUG 65563).</title>
        <authorList>
            <person name="Le Roy T."/>
            <person name="Cani P.D."/>
        </authorList>
    </citation>
    <scope>NUCLEOTIDE SEQUENCE [LARGE SCALE GENOMIC DNA]</scope>
    <source>
        <strain evidence="6 8">DSM 105722</strain>
    </source>
</reference>
<dbReference type="Pfam" id="PF17162">
    <property type="entry name" value="DUF5118"/>
    <property type="match status" value="1"/>
</dbReference>
<dbReference type="EMBL" id="CP043839">
    <property type="protein sequence ID" value="WOF11573.1"/>
    <property type="molecule type" value="Genomic_DNA"/>
</dbReference>
<dbReference type="Pfam" id="PF16313">
    <property type="entry name" value="DUF4953"/>
    <property type="match status" value="1"/>
</dbReference>
<dbReference type="EMBL" id="JAATLI010000012">
    <property type="protein sequence ID" value="NJC19658.1"/>
    <property type="molecule type" value="Genomic_DNA"/>
</dbReference>
<dbReference type="Proteomes" id="UP000576368">
    <property type="component" value="Unassembled WGS sequence"/>
</dbReference>
<evidence type="ECO:0000313" key="8">
    <source>
        <dbReference type="Proteomes" id="UP001302374"/>
    </source>
</evidence>
<keyword evidence="8" id="KW-1185">Reference proteome</keyword>